<dbReference type="Gene3D" id="1.10.10.10">
    <property type="entry name" value="Winged helix-like DNA-binding domain superfamily/Winged helix DNA-binding domain"/>
    <property type="match status" value="1"/>
</dbReference>
<dbReference type="AlphaFoldDB" id="A0A174F7Q2"/>
<evidence type="ECO:0000313" key="6">
    <source>
        <dbReference type="Proteomes" id="UP000095544"/>
    </source>
</evidence>
<dbReference type="PANTHER" id="PTHR43537">
    <property type="entry name" value="TRANSCRIPTIONAL REGULATOR, GNTR FAMILY"/>
    <property type="match status" value="1"/>
</dbReference>
<reference evidence="5 6" key="1">
    <citation type="submission" date="2015-09" db="EMBL/GenBank/DDBJ databases">
        <authorList>
            <consortium name="Pathogen Informatics"/>
        </authorList>
    </citation>
    <scope>NUCLEOTIDE SEQUENCE [LARGE SCALE GENOMIC DNA]</scope>
    <source>
        <strain evidence="5 6">2789STDY5834876</strain>
    </source>
</reference>
<dbReference type="Gene3D" id="1.20.120.530">
    <property type="entry name" value="GntR ligand-binding domain-like"/>
    <property type="match status" value="1"/>
</dbReference>
<dbReference type="GO" id="GO:0003700">
    <property type="term" value="F:DNA-binding transcription factor activity"/>
    <property type="evidence" value="ECO:0007669"/>
    <property type="project" value="InterPro"/>
</dbReference>
<feature type="domain" description="HTH gntR-type" evidence="4">
    <location>
        <begin position="8"/>
        <end position="75"/>
    </location>
</feature>
<keyword evidence="1" id="KW-0805">Transcription regulation</keyword>
<gene>
    <name evidence="5" type="primary">ydfH_2</name>
    <name evidence="5" type="ORF">ERS852491_02286</name>
</gene>
<dbReference type="SMART" id="SM00345">
    <property type="entry name" value="HTH_GNTR"/>
    <property type="match status" value="1"/>
</dbReference>
<dbReference type="GO" id="GO:0003677">
    <property type="term" value="F:DNA binding"/>
    <property type="evidence" value="ECO:0007669"/>
    <property type="project" value="UniProtKB-KW"/>
</dbReference>
<accession>A0A174F7Q2</accession>
<dbReference type="InterPro" id="IPR000524">
    <property type="entry name" value="Tscrpt_reg_HTH_GntR"/>
</dbReference>
<dbReference type="SUPFAM" id="SSF48008">
    <property type="entry name" value="GntR ligand-binding domain-like"/>
    <property type="match status" value="1"/>
</dbReference>
<dbReference type="PANTHER" id="PTHR43537:SF5">
    <property type="entry name" value="UXU OPERON TRANSCRIPTIONAL REGULATOR"/>
    <property type="match status" value="1"/>
</dbReference>
<evidence type="ECO:0000259" key="4">
    <source>
        <dbReference type="PROSITE" id="PS50949"/>
    </source>
</evidence>
<protein>
    <submittedName>
        <fullName evidence="5">Uncharacterized HTH-type transcriptional regulator ydfH</fullName>
    </submittedName>
</protein>
<dbReference type="RefSeq" id="WP_055153176.1">
    <property type="nucleotide sequence ID" value="NZ_CYZU01000019.1"/>
</dbReference>
<dbReference type="Proteomes" id="UP000095544">
    <property type="component" value="Unassembled WGS sequence"/>
</dbReference>
<dbReference type="InterPro" id="IPR008920">
    <property type="entry name" value="TF_FadR/GntR_C"/>
</dbReference>
<dbReference type="InterPro" id="IPR036388">
    <property type="entry name" value="WH-like_DNA-bd_sf"/>
</dbReference>
<dbReference type="CDD" id="cd07377">
    <property type="entry name" value="WHTH_GntR"/>
    <property type="match status" value="1"/>
</dbReference>
<keyword evidence="3" id="KW-0804">Transcription</keyword>
<dbReference type="Pfam" id="PF00392">
    <property type="entry name" value="GntR"/>
    <property type="match status" value="1"/>
</dbReference>
<dbReference type="InterPro" id="IPR036390">
    <property type="entry name" value="WH_DNA-bd_sf"/>
</dbReference>
<evidence type="ECO:0000256" key="2">
    <source>
        <dbReference type="ARBA" id="ARBA00023125"/>
    </source>
</evidence>
<dbReference type="OrthoDB" id="9799482at2"/>
<dbReference type="EMBL" id="CYZU01000019">
    <property type="protein sequence ID" value="CUO46303.1"/>
    <property type="molecule type" value="Genomic_DNA"/>
</dbReference>
<keyword evidence="2" id="KW-0238">DNA-binding</keyword>
<dbReference type="PROSITE" id="PS50949">
    <property type="entry name" value="HTH_GNTR"/>
    <property type="match status" value="1"/>
</dbReference>
<proteinExistence type="predicted"/>
<organism evidence="5 6">
    <name type="scientific">Faecalicatena contorta</name>
    <dbReference type="NCBI Taxonomy" id="39482"/>
    <lineage>
        <taxon>Bacteria</taxon>
        <taxon>Bacillati</taxon>
        <taxon>Bacillota</taxon>
        <taxon>Clostridia</taxon>
        <taxon>Lachnospirales</taxon>
        <taxon>Lachnospiraceae</taxon>
        <taxon>Faecalicatena</taxon>
    </lineage>
</organism>
<dbReference type="Pfam" id="PF07729">
    <property type="entry name" value="FCD"/>
    <property type="match status" value="1"/>
</dbReference>
<dbReference type="SUPFAM" id="SSF46785">
    <property type="entry name" value="Winged helix' DNA-binding domain"/>
    <property type="match status" value="1"/>
</dbReference>
<evidence type="ECO:0000256" key="3">
    <source>
        <dbReference type="ARBA" id="ARBA00023163"/>
    </source>
</evidence>
<evidence type="ECO:0000256" key="1">
    <source>
        <dbReference type="ARBA" id="ARBA00023015"/>
    </source>
</evidence>
<sequence length="233" mass="27445">MFNRVKYSSLNELIYDEIKSKILTNELKPNEKLDIDYLSTSLGVSRTPVTNALKSLQKDGYVVINPRSGSYVRELTKEELEYIFDFREVLEAQVIRKAITKLDKKKLKEFGEKFRLILSVSSVEGEEQVLDVVEKFFEIEINFHEHLIDACPSIIGAEIMNLVDLTKRIRKLHIIYKLHKAGWECFKEEIEIHVRLIETLINEELEESIRWISTDIHHTKEEIMDCFDIINQW</sequence>
<evidence type="ECO:0000313" key="5">
    <source>
        <dbReference type="EMBL" id="CUO46303.1"/>
    </source>
</evidence>
<dbReference type="STRING" id="39482.ERS852491_02286"/>
<dbReference type="InterPro" id="IPR011711">
    <property type="entry name" value="GntR_C"/>
</dbReference>
<name>A0A174F7Q2_9FIRM</name>